<keyword evidence="2" id="KW-1185">Reference proteome</keyword>
<dbReference type="AlphaFoldDB" id="G1WDZ1"/>
<accession>G1WDZ1</accession>
<reference evidence="1 2" key="1">
    <citation type="submission" date="2011-07" db="EMBL/GenBank/DDBJ databases">
        <title>The Genome Sequence of Prevotella oulorum F0390.</title>
        <authorList>
            <consortium name="The Broad Institute Genome Sequencing Platform"/>
            <consortium name="The Broad Institute Genome Sequencing Center for Infectious Disease"/>
            <person name="Earl A."/>
            <person name="Ward D."/>
            <person name="Feldgarden M."/>
            <person name="Gevers D."/>
            <person name="Izard J."/>
            <person name="Ganesan A."/>
            <person name="Baranova O.V."/>
            <person name="Blanton J.M."/>
            <person name="Tanner A.C."/>
            <person name="Dewhirst F.E."/>
            <person name="Young S.K."/>
            <person name="Zeng Q."/>
            <person name="Gargeya S."/>
            <person name="Fitzgerald M."/>
            <person name="Haas B."/>
            <person name="Abouelleil A."/>
            <person name="Alvarado L."/>
            <person name="Arachchi H.M."/>
            <person name="Berlin A."/>
            <person name="Brown A."/>
            <person name="Chapman S.B."/>
            <person name="Chen Z."/>
            <person name="Dunbar C."/>
            <person name="Freedman E."/>
            <person name="Gearin G."/>
            <person name="Gellesch M."/>
            <person name="Goldberg J."/>
            <person name="Griggs A."/>
            <person name="Gujja S."/>
            <person name="Heiman D."/>
            <person name="Howarth C."/>
            <person name="Larson L."/>
            <person name="Lui A."/>
            <person name="MacDonald P.J.P."/>
            <person name="Mehta T."/>
            <person name="Montmayeur A."/>
            <person name="Murphy C."/>
            <person name="Neiman D."/>
            <person name="Pearson M."/>
            <person name="Priest M."/>
            <person name="Roberts A."/>
            <person name="Saif S."/>
            <person name="Shea T."/>
            <person name="Shenoy N."/>
            <person name="Sisk P."/>
            <person name="Stolte C."/>
            <person name="Sykes S."/>
            <person name="Wortman J."/>
            <person name="Nusbaum C."/>
            <person name="Birren B."/>
        </authorList>
    </citation>
    <scope>NUCLEOTIDE SEQUENCE [LARGE SCALE GENOMIC DNA]</scope>
    <source>
        <strain evidence="1 2">F0390</strain>
    </source>
</reference>
<dbReference type="Proteomes" id="UP000005141">
    <property type="component" value="Unassembled WGS sequence"/>
</dbReference>
<name>G1WDZ1_9BACT</name>
<sequence length="45" mass="5435">MSLQYIKVPHKKKYCGIEVFYKAYAELCLKTYNPFLHFFKIIVAF</sequence>
<evidence type="ECO:0000313" key="2">
    <source>
        <dbReference type="Proteomes" id="UP000005141"/>
    </source>
</evidence>
<evidence type="ECO:0000313" key="1">
    <source>
        <dbReference type="EMBL" id="EGV29290.1"/>
    </source>
</evidence>
<dbReference type="HOGENOM" id="CLU_3203615_0_0_10"/>
<dbReference type="EMBL" id="ADGI01000062">
    <property type="protein sequence ID" value="EGV29290.1"/>
    <property type="molecule type" value="Genomic_DNA"/>
</dbReference>
<organism evidence="1 2">
    <name type="scientific">Segatella oulorum F0390</name>
    <dbReference type="NCBI Taxonomy" id="702438"/>
    <lineage>
        <taxon>Bacteria</taxon>
        <taxon>Pseudomonadati</taxon>
        <taxon>Bacteroidota</taxon>
        <taxon>Bacteroidia</taxon>
        <taxon>Bacteroidales</taxon>
        <taxon>Prevotellaceae</taxon>
        <taxon>Segatella</taxon>
    </lineage>
</organism>
<protein>
    <submittedName>
        <fullName evidence="1">Uncharacterized protein</fullName>
    </submittedName>
</protein>
<comment type="caution">
    <text evidence="1">The sequence shown here is derived from an EMBL/GenBank/DDBJ whole genome shotgun (WGS) entry which is preliminary data.</text>
</comment>
<gene>
    <name evidence="1" type="ORF">HMPREF9431_02042</name>
</gene>
<proteinExistence type="predicted"/>